<comment type="similarity">
    <text evidence="1 4">Belongs to the short-chain dehydrogenases/reductases (SDR) family.</text>
</comment>
<evidence type="ECO:0000256" key="2">
    <source>
        <dbReference type="ARBA" id="ARBA00022857"/>
    </source>
</evidence>
<dbReference type="SUPFAM" id="SSF51735">
    <property type="entry name" value="NAD(P)-binding Rossmann-fold domains"/>
    <property type="match status" value="1"/>
</dbReference>
<accession>A0A1H2Y1P0</accession>
<dbReference type="EMBL" id="FNND01000006">
    <property type="protein sequence ID" value="SDW98971.1"/>
    <property type="molecule type" value="Genomic_DNA"/>
</dbReference>
<name>A0A1H2Y1P0_9FLAO</name>
<evidence type="ECO:0000313" key="6">
    <source>
        <dbReference type="EMBL" id="SDW98971.1"/>
    </source>
</evidence>
<dbReference type="Pfam" id="PF00106">
    <property type="entry name" value="adh_short"/>
    <property type="match status" value="1"/>
</dbReference>
<dbReference type="PRINTS" id="PR00081">
    <property type="entry name" value="GDHRDH"/>
</dbReference>
<dbReference type="InterPro" id="IPR052178">
    <property type="entry name" value="Sec_Metab_Biosynth_SDR"/>
</dbReference>
<evidence type="ECO:0000259" key="5">
    <source>
        <dbReference type="SMART" id="SM00822"/>
    </source>
</evidence>
<dbReference type="PRINTS" id="PR00080">
    <property type="entry name" value="SDRFAMILY"/>
</dbReference>
<organism evidence="6 7">
    <name type="scientific">Capnocytophaga granulosa</name>
    <dbReference type="NCBI Taxonomy" id="45242"/>
    <lineage>
        <taxon>Bacteria</taxon>
        <taxon>Pseudomonadati</taxon>
        <taxon>Bacteroidota</taxon>
        <taxon>Flavobacteriia</taxon>
        <taxon>Flavobacteriales</taxon>
        <taxon>Flavobacteriaceae</taxon>
        <taxon>Capnocytophaga</taxon>
    </lineage>
</organism>
<comment type="caution">
    <text evidence="6">The sequence shown here is derived from an EMBL/GenBank/DDBJ whole genome shotgun (WGS) entry which is preliminary data.</text>
</comment>
<gene>
    <name evidence="6" type="ORF">SAMN05444420_10676</name>
</gene>
<reference evidence="6 7" key="1">
    <citation type="submission" date="2016-10" db="EMBL/GenBank/DDBJ databases">
        <authorList>
            <person name="Varghese N."/>
            <person name="Submissions S."/>
        </authorList>
    </citation>
    <scope>NUCLEOTIDE SEQUENCE [LARGE SCALE GENOMIC DNA]</scope>
    <source>
        <strain evidence="6 7">DSM 11449</strain>
    </source>
</reference>
<dbReference type="InterPro" id="IPR057326">
    <property type="entry name" value="KR_dom"/>
</dbReference>
<evidence type="ECO:0000256" key="4">
    <source>
        <dbReference type="RuleBase" id="RU000363"/>
    </source>
</evidence>
<dbReference type="InterPro" id="IPR036291">
    <property type="entry name" value="NAD(P)-bd_dom_sf"/>
</dbReference>
<keyword evidence="3" id="KW-0560">Oxidoreductase</keyword>
<feature type="domain" description="Ketoreductase" evidence="5">
    <location>
        <begin position="2"/>
        <end position="185"/>
    </location>
</feature>
<evidence type="ECO:0000256" key="3">
    <source>
        <dbReference type="ARBA" id="ARBA00023002"/>
    </source>
</evidence>
<evidence type="ECO:0000313" key="7">
    <source>
        <dbReference type="Proteomes" id="UP000182771"/>
    </source>
</evidence>
<dbReference type="AlphaFoldDB" id="A0A1H2Y1P0"/>
<evidence type="ECO:0000256" key="1">
    <source>
        <dbReference type="ARBA" id="ARBA00006484"/>
    </source>
</evidence>
<protein>
    <submittedName>
        <fullName evidence="6">NAD(P)-dependent dehydrogenase, short-chain alcohol dehydrogenase family</fullName>
    </submittedName>
</protein>
<keyword evidence="2" id="KW-0521">NADP</keyword>
<dbReference type="PANTHER" id="PTHR43618:SF8">
    <property type="entry name" value="7ALPHA-HYDROXYSTEROID DEHYDROGENASE"/>
    <property type="match status" value="1"/>
</dbReference>
<dbReference type="SMART" id="SM00822">
    <property type="entry name" value="PKS_KR"/>
    <property type="match status" value="1"/>
</dbReference>
<dbReference type="GeneID" id="85018252"/>
<keyword evidence="7" id="KW-1185">Reference proteome</keyword>
<dbReference type="RefSeq" id="WP_016419221.1">
    <property type="nucleotide sequence ID" value="NZ_FNND01000006.1"/>
</dbReference>
<dbReference type="PANTHER" id="PTHR43618">
    <property type="entry name" value="7-ALPHA-HYDROXYSTEROID DEHYDROGENASE"/>
    <property type="match status" value="1"/>
</dbReference>
<dbReference type="Gene3D" id="3.40.50.720">
    <property type="entry name" value="NAD(P)-binding Rossmann-like Domain"/>
    <property type="match status" value="1"/>
</dbReference>
<dbReference type="GO" id="GO:0016491">
    <property type="term" value="F:oxidoreductase activity"/>
    <property type="evidence" value="ECO:0007669"/>
    <property type="project" value="UniProtKB-KW"/>
</dbReference>
<sequence length="225" mass="24676">MKTVLITGTSRGIGAALVKAFEAEGHSVLALSRSYPKMYKEGRTTYIPFDITQEADLQQLVAYLQRENIRLDIVVSNAGKLINAPFAAISVKDLQAVYEVNVLGVFRLIQCLLPLLQTQAHIVTISSMGGVQGAMKFAGLSAYTSSKAALIALTELLAEEYKEDTQWHFNCLALGAVQTEMLSEAFADYKAPVTAKEMAQYIKDFALHQYPYFNGKLLQVASTTP</sequence>
<proteinExistence type="inferred from homology"/>
<dbReference type="OrthoDB" id="9787298at2"/>
<dbReference type="Proteomes" id="UP000182771">
    <property type="component" value="Unassembled WGS sequence"/>
</dbReference>
<dbReference type="CDD" id="cd05233">
    <property type="entry name" value="SDR_c"/>
    <property type="match status" value="1"/>
</dbReference>
<dbReference type="InterPro" id="IPR002347">
    <property type="entry name" value="SDR_fam"/>
</dbReference>